<feature type="compositionally biased region" description="Low complexity" evidence="1">
    <location>
        <begin position="102"/>
        <end position="115"/>
    </location>
</feature>
<reference evidence="2" key="1">
    <citation type="submission" date="2021-01" db="EMBL/GenBank/DDBJ databases">
        <authorList>
            <person name="Corre E."/>
            <person name="Pelletier E."/>
            <person name="Niang G."/>
            <person name="Scheremetjew M."/>
            <person name="Finn R."/>
            <person name="Kale V."/>
            <person name="Holt S."/>
            <person name="Cochrane G."/>
            <person name="Meng A."/>
            <person name="Brown T."/>
            <person name="Cohen L."/>
        </authorList>
    </citation>
    <scope>NUCLEOTIDE SEQUENCE</scope>
    <source>
        <strain evidence="2">B650</strain>
    </source>
</reference>
<feature type="compositionally biased region" description="Basic residues" evidence="1">
    <location>
        <begin position="128"/>
        <end position="143"/>
    </location>
</feature>
<organism evidence="2">
    <name type="scientific">Leptocylindrus danicus</name>
    <dbReference type="NCBI Taxonomy" id="163516"/>
    <lineage>
        <taxon>Eukaryota</taxon>
        <taxon>Sar</taxon>
        <taxon>Stramenopiles</taxon>
        <taxon>Ochrophyta</taxon>
        <taxon>Bacillariophyta</taxon>
        <taxon>Coscinodiscophyceae</taxon>
        <taxon>Chaetocerotophycidae</taxon>
        <taxon>Leptocylindrales</taxon>
        <taxon>Leptocylindraceae</taxon>
        <taxon>Leptocylindrus</taxon>
    </lineage>
</organism>
<evidence type="ECO:0000313" key="2">
    <source>
        <dbReference type="EMBL" id="CAD9581343.1"/>
    </source>
</evidence>
<evidence type="ECO:0000256" key="1">
    <source>
        <dbReference type="SAM" id="MobiDB-lite"/>
    </source>
</evidence>
<feature type="region of interest" description="Disordered" evidence="1">
    <location>
        <begin position="372"/>
        <end position="392"/>
    </location>
</feature>
<feature type="compositionally biased region" description="Polar residues" evidence="1">
    <location>
        <begin position="146"/>
        <end position="160"/>
    </location>
</feature>
<feature type="compositionally biased region" description="Pro residues" evidence="1">
    <location>
        <begin position="162"/>
        <end position="179"/>
    </location>
</feature>
<dbReference type="AlphaFoldDB" id="A0A7S2KP23"/>
<gene>
    <name evidence="2" type="ORF">LDAN0321_LOCUS10353</name>
</gene>
<name>A0A7S2KP23_9STRA</name>
<feature type="region of interest" description="Disordered" evidence="1">
    <location>
        <begin position="92"/>
        <end position="181"/>
    </location>
</feature>
<protein>
    <submittedName>
        <fullName evidence="2">Uncharacterized protein</fullName>
    </submittedName>
</protein>
<dbReference type="EMBL" id="HBGY01016015">
    <property type="protein sequence ID" value="CAD9581343.1"/>
    <property type="molecule type" value="Transcribed_RNA"/>
</dbReference>
<accession>A0A7S2KP23</accession>
<sequence>MEPADTATEKSMSNGGGTTPSRRKRRDENGGSNSKKQQHNKIGMGGPPAMPHPMYHWNPHQAAAAMMPHQQAPPGMMGPPPHAYMPHMQQWGIFRQPPPPEAWAQQHQQQQVAAADTSANSTPNGRGKNSKRSPANRKGQHKSSSHENGNGTNNSMQQPGPHNMPPWAQPMMMPGPHPMGGPMMMTMMPPTGPGDQRMMGKPPGGMPTGYPQHMMPTDGVGWATGHPVGGMAPQGQPRYPAANGNGGMICKPTSGNEDMDMYNNVKSSGNVSSKEKGRGNYRCGRCGVPKKGHICPYQPKLKRRPDEPPPEMRTAAVQVEMDEYMVMRRLNLEIQGFPETYMAEPNGGDMVGAEQFFRPSVLAVPMAANKSMNGLGSADKTPAKMTDSATQP</sequence>
<proteinExistence type="predicted"/>
<feature type="region of interest" description="Disordered" evidence="1">
    <location>
        <begin position="1"/>
        <end position="56"/>
    </location>
</feature>